<sequence length="80" mass="8266">MSARAAAQGSQAQVQGRLRAHALGLSPWLVMVSTAQTGSQFTATARYPITPWLLARSLARVGGSPVLSAEAASYAKPGVD</sequence>
<gene>
    <name evidence="1" type="ORF">GH975_07975</name>
</gene>
<dbReference type="KEGG" id="llp:GH975_07975"/>
<dbReference type="Proteomes" id="UP000388235">
    <property type="component" value="Chromosome"/>
</dbReference>
<dbReference type="EMBL" id="CP045871">
    <property type="protein sequence ID" value="QGG80509.1"/>
    <property type="molecule type" value="Genomic_DNA"/>
</dbReference>
<proteinExistence type="predicted"/>
<accession>A0A5Q2Q7M0</accession>
<protein>
    <submittedName>
        <fullName evidence="1">Uncharacterized protein</fullName>
    </submittedName>
</protein>
<dbReference type="AlphaFoldDB" id="A0A5Q2Q7M0"/>
<name>A0A5Q2Q7M0_9GAMM</name>
<organism evidence="1 2">
    <name type="scientific">Litorivicinus lipolyticus</name>
    <dbReference type="NCBI Taxonomy" id="418701"/>
    <lineage>
        <taxon>Bacteria</taxon>
        <taxon>Pseudomonadati</taxon>
        <taxon>Pseudomonadota</taxon>
        <taxon>Gammaproteobacteria</taxon>
        <taxon>Oceanospirillales</taxon>
        <taxon>Litorivicinaceae</taxon>
        <taxon>Litorivicinus</taxon>
    </lineage>
</organism>
<evidence type="ECO:0000313" key="2">
    <source>
        <dbReference type="Proteomes" id="UP000388235"/>
    </source>
</evidence>
<keyword evidence="2" id="KW-1185">Reference proteome</keyword>
<evidence type="ECO:0000313" key="1">
    <source>
        <dbReference type="EMBL" id="QGG80509.1"/>
    </source>
</evidence>
<reference evidence="1 2" key="1">
    <citation type="submission" date="2019-11" db="EMBL/GenBank/DDBJ databases">
        <authorList>
            <person name="Khan S.A."/>
            <person name="Jeon C.O."/>
            <person name="Chun B.H."/>
        </authorList>
    </citation>
    <scope>NUCLEOTIDE SEQUENCE [LARGE SCALE GENOMIC DNA]</scope>
    <source>
        <strain evidence="1 2">IMCC 1097</strain>
    </source>
</reference>
<dbReference type="RefSeq" id="WP_153714013.1">
    <property type="nucleotide sequence ID" value="NZ_CP045871.1"/>
</dbReference>